<reference evidence="2" key="1">
    <citation type="journal article" date="2023" name="Mol. Phylogenet. Evol.">
        <title>Genome-scale phylogeny and comparative genomics of the fungal order Sordariales.</title>
        <authorList>
            <person name="Hensen N."/>
            <person name="Bonometti L."/>
            <person name="Westerberg I."/>
            <person name="Brannstrom I.O."/>
            <person name="Guillou S."/>
            <person name="Cros-Aarteil S."/>
            <person name="Calhoun S."/>
            <person name="Haridas S."/>
            <person name="Kuo A."/>
            <person name="Mondo S."/>
            <person name="Pangilinan J."/>
            <person name="Riley R."/>
            <person name="LaButti K."/>
            <person name="Andreopoulos B."/>
            <person name="Lipzen A."/>
            <person name="Chen C."/>
            <person name="Yan M."/>
            <person name="Daum C."/>
            <person name="Ng V."/>
            <person name="Clum A."/>
            <person name="Steindorff A."/>
            <person name="Ohm R.A."/>
            <person name="Martin F."/>
            <person name="Silar P."/>
            <person name="Natvig D.O."/>
            <person name="Lalanne C."/>
            <person name="Gautier V."/>
            <person name="Ament-Velasquez S.L."/>
            <person name="Kruys A."/>
            <person name="Hutchinson M.I."/>
            <person name="Powell A.J."/>
            <person name="Barry K."/>
            <person name="Miller A.N."/>
            <person name="Grigoriev I.V."/>
            <person name="Debuchy R."/>
            <person name="Gladieux P."/>
            <person name="Hiltunen Thoren M."/>
            <person name="Johannesson H."/>
        </authorList>
    </citation>
    <scope>NUCLEOTIDE SEQUENCE</scope>
    <source>
        <strain evidence="2">PSN293</strain>
    </source>
</reference>
<dbReference type="SUPFAM" id="SSF50129">
    <property type="entry name" value="GroES-like"/>
    <property type="match status" value="1"/>
</dbReference>
<evidence type="ECO:0000313" key="2">
    <source>
        <dbReference type="EMBL" id="KAK4206959.1"/>
    </source>
</evidence>
<feature type="domain" description="Enoyl reductase (ER)" evidence="1">
    <location>
        <begin position="20"/>
        <end position="346"/>
    </location>
</feature>
<proteinExistence type="predicted"/>
<dbReference type="PANTHER" id="PTHR45033">
    <property type="match status" value="1"/>
</dbReference>
<evidence type="ECO:0000313" key="3">
    <source>
        <dbReference type="Proteomes" id="UP001301769"/>
    </source>
</evidence>
<accession>A0AAN6XU62</accession>
<sequence length="349" mass="38325">MSSSIPKTQKQWVVKDTEHGFDGMVLEKDAPVPQVGETDVLVRLHGASLNFRDLIIPRGEYFFEQKFPVVPGSDGAGEVVAVGPKVTKWKVGDKVMTLFNQYHQSGPMNPRAMVSGLGGVIDGTLRQYGTFDQEGLVRMPSNLSYTEAASLVCAGLTSWNALFGLKPLKKGQWVLVEGTGGVSLFALQFAKAAGAHVIATTSSKEKGEILKKMGADHVINYKEDENWGETVKKLTPNGEGVDQVLELGGKNTVRESIKAIKYEGVMSAIGLLGGEMPKESIMEPLLKVFTVRGVYVGPKDLMEDMAKFVEEHDIHPVMEKQEFSLDQLREAYDYMWAAKHFGKMAINID</sequence>
<dbReference type="Proteomes" id="UP001301769">
    <property type="component" value="Unassembled WGS sequence"/>
</dbReference>
<keyword evidence="3" id="KW-1185">Reference proteome</keyword>
<dbReference type="EMBL" id="MU858333">
    <property type="protein sequence ID" value="KAK4206959.1"/>
    <property type="molecule type" value="Genomic_DNA"/>
</dbReference>
<reference evidence="2" key="2">
    <citation type="submission" date="2023-05" db="EMBL/GenBank/DDBJ databases">
        <authorList>
            <consortium name="Lawrence Berkeley National Laboratory"/>
            <person name="Steindorff A."/>
            <person name="Hensen N."/>
            <person name="Bonometti L."/>
            <person name="Westerberg I."/>
            <person name="Brannstrom I.O."/>
            <person name="Guillou S."/>
            <person name="Cros-Aarteil S."/>
            <person name="Calhoun S."/>
            <person name="Haridas S."/>
            <person name="Kuo A."/>
            <person name="Mondo S."/>
            <person name="Pangilinan J."/>
            <person name="Riley R."/>
            <person name="Labutti K."/>
            <person name="Andreopoulos B."/>
            <person name="Lipzen A."/>
            <person name="Chen C."/>
            <person name="Yanf M."/>
            <person name="Daum C."/>
            <person name="Ng V."/>
            <person name="Clum A."/>
            <person name="Ohm R."/>
            <person name="Martin F."/>
            <person name="Silar P."/>
            <person name="Natvig D."/>
            <person name="Lalanne C."/>
            <person name="Gautier V."/>
            <person name="Ament-Velasquez S.L."/>
            <person name="Kruys A."/>
            <person name="Hutchinson M.I."/>
            <person name="Powell A.J."/>
            <person name="Barry K."/>
            <person name="Miller A.N."/>
            <person name="Grigoriev I.V."/>
            <person name="Debuchy R."/>
            <person name="Gladieux P."/>
            <person name="Thoren M.H."/>
            <person name="Johannesson H."/>
        </authorList>
    </citation>
    <scope>NUCLEOTIDE SEQUENCE</scope>
    <source>
        <strain evidence="2">PSN293</strain>
    </source>
</reference>
<dbReference type="InterPro" id="IPR013149">
    <property type="entry name" value="ADH-like_C"/>
</dbReference>
<dbReference type="SMART" id="SM00829">
    <property type="entry name" value="PKS_ER"/>
    <property type="match status" value="1"/>
</dbReference>
<dbReference type="InterPro" id="IPR013154">
    <property type="entry name" value="ADH-like_N"/>
</dbReference>
<dbReference type="InterPro" id="IPR011032">
    <property type="entry name" value="GroES-like_sf"/>
</dbReference>
<evidence type="ECO:0000259" key="1">
    <source>
        <dbReference type="SMART" id="SM00829"/>
    </source>
</evidence>
<dbReference type="InterPro" id="IPR020843">
    <property type="entry name" value="ER"/>
</dbReference>
<dbReference type="SUPFAM" id="SSF51735">
    <property type="entry name" value="NAD(P)-binding Rossmann-fold domains"/>
    <property type="match status" value="1"/>
</dbReference>
<protein>
    <submittedName>
        <fullName evidence="2">Zinc-containing alcohol dehydrogenase</fullName>
    </submittedName>
</protein>
<dbReference type="Gene3D" id="3.40.50.720">
    <property type="entry name" value="NAD(P)-binding Rossmann-like Domain"/>
    <property type="match status" value="1"/>
</dbReference>
<dbReference type="GO" id="GO:0016491">
    <property type="term" value="F:oxidoreductase activity"/>
    <property type="evidence" value="ECO:0007669"/>
    <property type="project" value="InterPro"/>
</dbReference>
<dbReference type="AlphaFoldDB" id="A0AAN6XU62"/>
<dbReference type="InterPro" id="IPR052711">
    <property type="entry name" value="Zinc_ADH-like"/>
</dbReference>
<gene>
    <name evidence="2" type="ORF">QBC37DRAFT_434202</name>
</gene>
<name>A0AAN6XU62_9PEZI</name>
<organism evidence="2 3">
    <name type="scientific">Rhypophila decipiens</name>
    <dbReference type="NCBI Taxonomy" id="261697"/>
    <lineage>
        <taxon>Eukaryota</taxon>
        <taxon>Fungi</taxon>
        <taxon>Dikarya</taxon>
        <taxon>Ascomycota</taxon>
        <taxon>Pezizomycotina</taxon>
        <taxon>Sordariomycetes</taxon>
        <taxon>Sordariomycetidae</taxon>
        <taxon>Sordariales</taxon>
        <taxon>Naviculisporaceae</taxon>
        <taxon>Rhypophila</taxon>
    </lineage>
</organism>
<dbReference type="CDD" id="cd08276">
    <property type="entry name" value="MDR7"/>
    <property type="match status" value="1"/>
</dbReference>
<dbReference type="Pfam" id="PF08240">
    <property type="entry name" value="ADH_N"/>
    <property type="match status" value="1"/>
</dbReference>
<dbReference type="PANTHER" id="PTHR45033:SF2">
    <property type="entry name" value="ZINC-TYPE ALCOHOL DEHYDROGENASE-LIKE PROTEIN C1773.06C"/>
    <property type="match status" value="1"/>
</dbReference>
<dbReference type="Gene3D" id="3.90.180.10">
    <property type="entry name" value="Medium-chain alcohol dehydrogenases, catalytic domain"/>
    <property type="match status" value="1"/>
</dbReference>
<dbReference type="InterPro" id="IPR036291">
    <property type="entry name" value="NAD(P)-bd_dom_sf"/>
</dbReference>
<comment type="caution">
    <text evidence="2">The sequence shown here is derived from an EMBL/GenBank/DDBJ whole genome shotgun (WGS) entry which is preliminary data.</text>
</comment>
<dbReference type="Pfam" id="PF00107">
    <property type="entry name" value="ADH_zinc_N"/>
    <property type="match status" value="1"/>
</dbReference>